<evidence type="ECO:0000313" key="3">
    <source>
        <dbReference type="EMBL" id="CAA9570973.1"/>
    </source>
</evidence>
<dbReference type="SMART" id="SM00343">
    <property type="entry name" value="ZnF_C2HC"/>
    <property type="match status" value="1"/>
</dbReference>
<dbReference type="InterPro" id="IPR036875">
    <property type="entry name" value="Znf_CCHC_sf"/>
</dbReference>
<gene>
    <name evidence="3" type="ORF">AVDCRST_MAG81-1604</name>
</gene>
<dbReference type="GO" id="GO:0008270">
    <property type="term" value="F:zinc ion binding"/>
    <property type="evidence" value="ECO:0007669"/>
    <property type="project" value="InterPro"/>
</dbReference>
<accession>A0A6J4V880</accession>
<dbReference type="Gene3D" id="4.10.60.10">
    <property type="entry name" value="Zinc finger, CCHC-type"/>
    <property type="match status" value="1"/>
</dbReference>
<name>A0A6J4V880_9CYAN</name>
<dbReference type="InterPro" id="IPR001878">
    <property type="entry name" value="Znf_CCHC"/>
</dbReference>
<sequence>MAETLESKLDAIMSALATLSHRQAEMEGVMAGLHNDGAPGMTQSRLHQSQATAPEEAAMPLLRQDPTIQQRKEPRVSLPDKFDGTRAKFRGFVNQVRLVTVLQPERYPTEESRVGLVGTLLTGQALSWFAPLFEKRSPILSNFETFLEAFAEAFGEHDKARWATTKIRSLRQGARSTSVYASDFRQLACDINWDEEALMSQFYWGLRDDVKDLLLSLPDPQTLNEAISQAVKCDNRLFQRRQDQRSRHQTTRHGAAMSASSLNSHLETEDMQIDAARVRSLTPEEKKRRMEEGLCLYCGEEGHKAGNCPKKQNRRTVKTRSAVISENDGAQPQ</sequence>
<feature type="compositionally biased region" description="Polar residues" evidence="1">
    <location>
        <begin position="322"/>
        <end position="333"/>
    </location>
</feature>
<protein>
    <recommendedName>
        <fullName evidence="2">CCHC-type domain-containing protein</fullName>
    </recommendedName>
</protein>
<dbReference type="Pfam" id="PF03732">
    <property type="entry name" value="Retrotrans_gag"/>
    <property type="match status" value="1"/>
</dbReference>
<organism evidence="3">
    <name type="scientific">uncultured Synechococcales cyanobacterium</name>
    <dbReference type="NCBI Taxonomy" id="1936017"/>
    <lineage>
        <taxon>Bacteria</taxon>
        <taxon>Bacillati</taxon>
        <taxon>Cyanobacteriota</taxon>
        <taxon>Cyanophyceae</taxon>
        <taxon>Synechococcales</taxon>
        <taxon>environmental samples</taxon>
    </lineage>
</organism>
<feature type="region of interest" description="Disordered" evidence="1">
    <location>
        <begin position="241"/>
        <end position="269"/>
    </location>
</feature>
<dbReference type="SUPFAM" id="SSF57756">
    <property type="entry name" value="Retrovirus zinc finger-like domains"/>
    <property type="match status" value="1"/>
</dbReference>
<dbReference type="PANTHER" id="PTHR15503:SF22">
    <property type="entry name" value="TRANSPOSON TY3-I GAG POLYPROTEIN"/>
    <property type="match status" value="1"/>
</dbReference>
<dbReference type="InterPro" id="IPR005162">
    <property type="entry name" value="Retrotrans_gag_dom"/>
</dbReference>
<dbReference type="GO" id="GO:0003676">
    <property type="term" value="F:nucleic acid binding"/>
    <property type="evidence" value="ECO:0007669"/>
    <property type="project" value="InterPro"/>
</dbReference>
<dbReference type="InterPro" id="IPR032567">
    <property type="entry name" value="RTL1-rel"/>
</dbReference>
<evidence type="ECO:0000259" key="2">
    <source>
        <dbReference type="PROSITE" id="PS50158"/>
    </source>
</evidence>
<feature type="region of interest" description="Disordered" evidence="1">
    <location>
        <begin position="306"/>
        <end position="333"/>
    </location>
</feature>
<proteinExistence type="predicted"/>
<dbReference type="EMBL" id="CADCWO010000091">
    <property type="protein sequence ID" value="CAA9570973.1"/>
    <property type="molecule type" value="Genomic_DNA"/>
</dbReference>
<dbReference type="AlphaFoldDB" id="A0A6J4V880"/>
<feature type="domain" description="CCHC-type" evidence="2">
    <location>
        <begin position="295"/>
        <end position="310"/>
    </location>
</feature>
<dbReference type="PANTHER" id="PTHR15503">
    <property type="entry name" value="LDOC1 RELATED"/>
    <property type="match status" value="1"/>
</dbReference>
<evidence type="ECO:0000256" key="1">
    <source>
        <dbReference type="SAM" id="MobiDB-lite"/>
    </source>
</evidence>
<reference evidence="3" key="1">
    <citation type="submission" date="2020-02" db="EMBL/GenBank/DDBJ databases">
        <authorList>
            <person name="Meier V. D."/>
        </authorList>
    </citation>
    <scope>NUCLEOTIDE SEQUENCE</scope>
    <source>
        <strain evidence="3">AVDCRST_MAG81</strain>
    </source>
</reference>
<dbReference type="PROSITE" id="PS50158">
    <property type="entry name" value="ZF_CCHC"/>
    <property type="match status" value="1"/>
</dbReference>